<accession>A0A166EWV6</accession>
<organism evidence="2 3">
    <name type="scientific">Athelia psychrophila</name>
    <dbReference type="NCBI Taxonomy" id="1759441"/>
    <lineage>
        <taxon>Eukaryota</taxon>
        <taxon>Fungi</taxon>
        <taxon>Dikarya</taxon>
        <taxon>Basidiomycota</taxon>
        <taxon>Agaricomycotina</taxon>
        <taxon>Agaricomycetes</taxon>
        <taxon>Agaricomycetidae</taxon>
        <taxon>Atheliales</taxon>
        <taxon>Atheliaceae</taxon>
        <taxon>Athelia</taxon>
    </lineage>
</organism>
<gene>
    <name evidence="2" type="ORF">FIBSPDRAFT_895239</name>
</gene>
<protein>
    <recommendedName>
        <fullName evidence="1">C2 domain-containing protein</fullName>
    </recommendedName>
</protein>
<keyword evidence="3" id="KW-1185">Reference proteome</keyword>
<dbReference type="Pfam" id="PF00168">
    <property type="entry name" value="C2"/>
    <property type="match status" value="1"/>
</dbReference>
<dbReference type="AlphaFoldDB" id="A0A166EWV6"/>
<reference evidence="2 3" key="1">
    <citation type="journal article" date="2016" name="Mol. Biol. Evol.">
        <title>Comparative Genomics of Early-Diverging Mushroom-Forming Fungi Provides Insights into the Origins of Lignocellulose Decay Capabilities.</title>
        <authorList>
            <person name="Nagy L.G."/>
            <person name="Riley R."/>
            <person name="Tritt A."/>
            <person name="Adam C."/>
            <person name="Daum C."/>
            <person name="Floudas D."/>
            <person name="Sun H."/>
            <person name="Yadav J.S."/>
            <person name="Pangilinan J."/>
            <person name="Larsson K.H."/>
            <person name="Matsuura K."/>
            <person name="Barry K."/>
            <person name="Labutti K."/>
            <person name="Kuo R."/>
            <person name="Ohm R.A."/>
            <person name="Bhattacharya S.S."/>
            <person name="Shirouzu T."/>
            <person name="Yoshinaga Y."/>
            <person name="Martin F.M."/>
            <person name="Grigoriev I.V."/>
            <person name="Hibbett D.S."/>
        </authorList>
    </citation>
    <scope>NUCLEOTIDE SEQUENCE [LARGE SCALE GENOMIC DNA]</scope>
    <source>
        <strain evidence="2 3">CBS 109695</strain>
    </source>
</reference>
<dbReference type="Proteomes" id="UP000076532">
    <property type="component" value="Unassembled WGS sequence"/>
</dbReference>
<name>A0A166EWV6_9AGAM</name>
<dbReference type="EMBL" id="KV417596">
    <property type="protein sequence ID" value="KZP16196.1"/>
    <property type="molecule type" value="Genomic_DNA"/>
</dbReference>
<sequence>MDSDEHCEYTLRVGAAEWTRDPKDQEDDDDLYVEVSVDGTRQVLRTMYTKTSHWDEDLNMIDIKSVVYNSSESLSIARTDTSLENLLKTCADGDAAALELIIAPLMPDMREQVTVTDVGKGPKHLTPDSMGIITVKLSLPAHNSPSLLQLSGTHAKPTPQMGDLEEVITAVEAHPPPQGSNVGSLVASIPESEHLGTENLVSTKAVIDPNERSHFLLFVGAAEWDRDPEAQEDNYDLFVEVKVVGSREVHRTMYTKTATWNETFQIIEIRSVAHNSSESLSVVRVEIGLQSLLEMCADGDAAALGLAIAPLVSGVVGPAAGTADHMDSKHSAPDSIGLMTVKLCRLFVRTADEPARTEDSRGR</sequence>
<evidence type="ECO:0000313" key="2">
    <source>
        <dbReference type="EMBL" id="KZP16196.1"/>
    </source>
</evidence>
<proteinExistence type="predicted"/>
<evidence type="ECO:0000259" key="1">
    <source>
        <dbReference type="Pfam" id="PF00168"/>
    </source>
</evidence>
<dbReference type="InterPro" id="IPR000008">
    <property type="entry name" value="C2_dom"/>
</dbReference>
<feature type="domain" description="C2" evidence="1">
    <location>
        <begin position="232"/>
        <end position="271"/>
    </location>
</feature>
<evidence type="ECO:0000313" key="3">
    <source>
        <dbReference type="Proteomes" id="UP000076532"/>
    </source>
</evidence>